<dbReference type="InterPro" id="IPR051796">
    <property type="entry name" value="ISF_SsuE-like"/>
</dbReference>
<organism evidence="4 5">
    <name type="scientific">Microbaculum marinisediminis</name>
    <dbReference type="NCBI Taxonomy" id="2931392"/>
    <lineage>
        <taxon>Bacteria</taxon>
        <taxon>Pseudomonadati</taxon>
        <taxon>Pseudomonadota</taxon>
        <taxon>Alphaproteobacteria</taxon>
        <taxon>Hyphomicrobiales</taxon>
        <taxon>Tepidamorphaceae</taxon>
        <taxon>Microbaculum</taxon>
    </lineage>
</organism>
<gene>
    <name evidence="4" type="ORF">MUB46_12725</name>
</gene>
<accession>A0AAW5QXR6</accession>
<dbReference type="PANTHER" id="PTHR43278">
    <property type="entry name" value="NAD(P)H-DEPENDENT FMN-CONTAINING OXIDOREDUCTASE YWQN-RELATED"/>
    <property type="match status" value="1"/>
</dbReference>
<keyword evidence="2" id="KW-0288">FMN</keyword>
<dbReference type="InterPro" id="IPR029039">
    <property type="entry name" value="Flavoprotein-like_sf"/>
</dbReference>
<comment type="caution">
    <text evidence="4">The sequence shown here is derived from an EMBL/GenBank/DDBJ whole genome shotgun (WGS) entry which is preliminary data.</text>
</comment>
<dbReference type="InterPro" id="IPR005025">
    <property type="entry name" value="FMN_Rdtase-like_dom"/>
</dbReference>
<evidence type="ECO:0000256" key="2">
    <source>
        <dbReference type="ARBA" id="ARBA00022643"/>
    </source>
</evidence>
<sequence>MKAFVLSSSPRRDGNSAILAGEIAAGLRETGHEADLVFADDFLKDFLRDCRTCRDSDGNCSIDDGFRSVFLDKFLPADGFIAATPVYWYGPSAQLKAFFDRMFCYYAASYPGSAGVIERMKNKRLGLAISSEETFPMVAAAVLTQFQEYARYSRSTFVGVVHGFGNSRGDVRRDPGDPIGAARRFGRDFFTRAATDYRVDTVRPARMWDFAEVRGD</sequence>
<dbReference type="AlphaFoldDB" id="A0AAW5QXR6"/>
<dbReference type="SUPFAM" id="SSF52218">
    <property type="entry name" value="Flavoproteins"/>
    <property type="match status" value="1"/>
</dbReference>
<evidence type="ECO:0000313" key="5">
    <source>
        <dbReference type="Proteomes" id="UP001320898"/>
    </source>
</evidence>
<name>A0AAW5QXR6_9HYPH</name>
<evidence type="ECO:0000259" key="3">
    <source>
        <dbReference type="Pfam" id="PF03358"/>
    </source>
</evidence>
<protein>
    <submittedName>
        <fullName evidence="4">Flavodoxin family protein</fullName>
    </submittedName>
</protein>
<dbReference type="Pfam" id="PF03358">
    <property type="entry name" value="FMN_red"/>
    <property type="match status" value="1"/>
</dbReference>
<dbReference type="GO" id="GO:0016491">
    <property type="term" value="F:oxidoreductase activity"/>
    <property type="evidence" value="ECO:0007669"/>
    <property type="project" value="InterPro"/>
</dbReference>
<reference evidence="4 5" key="1">
    <citation type="submission" date="2022-04" db="EMBL/GenBank/DDBJ databases">
        <authorList>
            <person name="Ye Y.-Q."/>
            <person name="Du Z.-J."/>
        </authorList>
    </citation>
    <scope>NUCLEOTIDE SEQUENCE [LARGE SCALE GENOMIC DNA]</scope>
    <source>
        <strain evidence="4 5">A6E488</strain>
    </source>
</reference>
<evidence type="ECO:0000313" key="4">
    <source>
        <dbReference type="EMBL" id="MCT8972722.1"/>
    </source>
</evidence>
<feature type="domain" description="NADPH-dependent FMN reductase-like" evidence="3">
    <location>
        <begin position="1"/>
        <end position="110"/>
    </location>
</feature>
<keyword evidence="1" id="KW-0285">Flavoprotein</keyword>
<dbReference type="PANTHER" id="PTHR43278:SF4">
    <property type="entry name" value="NAD(P)H-DEPENDENT FMN-CONTAINING OXIDOREDUCTASE YWQN-RELATED"/>
    <property type="match status" value="1"/>
</dbReference>
<dbReference type="Gene3D" id="3.40.50.360">
    <property type="match status" value="1"/>
</dbReference>
<keyword evidence="5" id="KW-1185">Reference proteome</keyword>
<dbReference type="EMBL" id="JALIDZ010000005">
    <property type="protein sequence ID" value="MCT8972722.1"/>
    <property type="molecule type" value="Genomic_DNA"/>
</dbReference>
<dbReference type="RefSeq" id="WP_261616298.1">
    <property type="nucleotide sequence ID" value="NZ_JALIDZ010000005.1"/>
</dbReference>
<proteinExistence type="predicted"/>
<dbReference type="Proteomes" id="UP001320898">
    <property type="component" value="Unassembled WGS sequence"/>
</dbReference>
<evidence type="ECO:0000256" key="1">
    <source>
        <dbReference type="ARBA" id="ARBA00022630"/>
    </source>
</evidence>